<dbReference type="RefSeq" id="WP_069830607.1">
    <property type="nucleotide sequence ID" value="NZ_MDJD01000046.1"/>
</dbReference>
<keyword evidence="4 7" id="KW-0812">Transmembrane</keyword>
<dbReference type="NCBIfam" id="TIGR04057">
    <property type="entry name" value="SusC_RagA_signa"/>
    <property type="match status" value="1"/>
</dbReference>
<dbReference type="EMBL" id="MDJD01000046">
    <property type="protein sequence ID" value="OEK07662.1"/>
    <property type="molecule type" value="Genomic_DNA"/>
</dbReference>
<keyword evidence="6 7" id="KW-0998">Cell outer membrane</keyword>
<dbReference type="InterPro" id="IPR012910">
    <property type="entry name" value="Plug_dom"/>
</dbReference>
<keyword evidence="5 7" id="KW-0472">Membrane</keyword>
<evidence type="ECO:0000256" key="5">
    <source>
        <dbReference type="ARBA" id="ARBA00023136"/>
    </source>
</evidence>
<dbReference type="STRING" id="1849968.A8C32_16925"/>
<dbReference type="SUPFAM" id="SSF56935">
    <property type="entry name" value="Porins"/>
    <property type="match status" value="1"/>
</dbReference>
<dbReference type="Gene3D" id="2.170.130.10">
    <property type="entry name" value="TonB-dependent receptor, plug domain"/>
    <property type="match status" value="1"/>
</dbReference>
<reference evidence="10 11" key="1">
    <citation type="submission" date="2016-05" db="EMBL/GenBank/DDBJ databases">
        <title>Draft Genome Sequence of Algibacter sp. Strain SK-16 Isolated from the Surface Water of Aburatsubo Inlet.</title>
        <authorList>
            <person name="Wong S.-K."/>
            <person name="Yoshizawa S."/>
            <person name="Nakajima Y."/>
            <person name="Ogura Y."/>
            <person name="Tetsuya H."/>
            <person name="Hamasaki K."/>
        </authorList>
    </citation>
    <scope>NUCLEOTIDE SEQUENCE [LARGE SCALE GENOMIC DNA]</scope>
    <source>
        <strain evidence="10 11">SK-16</strain>
    </source>
</reference>
<dbReference type="InterPro" id="IPR039426">
    <property type="entry name" value="TonB-dep_rcpt-like"/>
</dbReference>
<keyword evidence="2 7" id="KW-0813">Transport</keyword>
<dbReference type="InterPro" id="IPR008969">
    <property type="entry name" value="CarboxyPept-like_regulatory"/>
</dbReference>
<dbReference type="SUPFAM" id="SSF49464">
    <property type="entry name" value="Carboxypeptidase regulatory domain-like"/>
    <property type="match status" value="1"/>
</dbReference>
<dbReference type="Gene3D" id="2.40.170.20">
    <property type="entry name" value="TonB-dependent receptor, beta-barrel domain"/>
    <property type="match status" value="1"/>
</dbReference>
<evidence type="ECO:0000256" key="6">
    <source>
        <dbReference type="ARBA" id="ARBA00023237"/>
    </source>
</evidence>
<feature type="signal peptide" evidence="8">
    <location>
        <begin position="1"/>
        <end position="33"/>
    </location>
</feature>
<comment type="caution">
    <text evidence="10">The sequence shown here is derived from an EMBL/GenBank/DDBJ whole genome shotgun (WGS) entry which is preliminary data.</text>
</comment>
<evidence type="ECO:0000256" key="1">
    <source>
        <dbReference type="ARBA" id="ARBA00004571"/>
    </source>
</evidence>
<dbReference type="OrthoDB" id="9768177at2"/>
<dbReference type="PROSITE" id="PS52016">
    <property type="entry name" value="TONB_DEPENDENT_REC_3"/>
    <property type="match status" value="1"/>
</dbReference>
<sequence length="1033" mass="112847">MKLNKKLKKRKGWSRLLLFTLIFSVGFCVNAQAQKITVKGIITGMQDGIPIPGVSIIEEGTNNGAVSDFDGNYSIDTKIGAVLNFRYLGMEDKAIKVTGNTISIQMSPDLEDLEEVVVVGYGTVKKKELTGAVSSVKAEDLEEIVTSDLGSAIQGQLAGVSVIADSGAPGASSEILIRGITSVIGSNSPLFVVDGLIQDGDPGISPNEIETIDVLKDAASTAIYGARGASGVILITTKQGKKGTLAIRANASYGLQVLNGEPTRLLDANQQYFTGIIRNRFILNEGVADDDIDLIGLTPNNLRNNTNLYDNIIIDSQPVTNYNVNFSGGTKDISYSVSAGLFEREGTIINSNFKRFNLRANTTYTHNNLKIRANITMQDQTTDHAPGGIVSQVLRYSPTGPSLSDFPPGETIVTGSGLSGLITQWVLESFENTRRTDLSRSQANFNVTYELFKGFILSARIGKTIQNTYVKSVNPFREIVDVFGNNLSPAISSSIANNAARRDNNTFDGVMTYKFNLNDAHDITLTSGVTFEDYKSKGFNASRSGVFDNDIQVLNNTAANPRTGSGPDFRHRITGILGRLQYSYKGKYNLSSVVRRDASSRFPTEKRAGIFPSIAAAWNVSDEPFWGSIKRTVNNFKLRASYGVVGNENLGDYRDVATISRNYNYAFGTNGGRLVGGGTQTGFANPFLVWETSIQSNLGIDLGLFKNKVTITAEYYDKTNEDMLFPVSLAGSNGAGNSQVILNLGNMTNKGFELSTRYRTKIKGLNINMTGTFSTNENKVTKIRGLGGFTFTNDSGLVQRAGNFSKATVFTEGYEAGAFFLFPTDGVLNTSEKLAEYQKLQPNARMGDLIYKDSNGDGSISDADRVYHGSGLPEFEIGYNLNLRYKGIDFSTQLFAAFGHEILNGAKASAFGFARHEDLINQWTPVNPTTPVPTFRADVRLHPNYRGDTDLWLEEGDYLRVRQMTLGYSFPKKLIEKIGFTRLRLYTSAQNPFTFTNYSGFSPEIGGRVQSRGLDKGNYPITSQYLLGLNLNF</sequence>
<gene>
    <name evidence="10" type="ORF">A8C32_16925</name>
</gene>
<feature type="chain" id="PRO_5009186138" description="TonB-dependent receptor plug domain-containing protein" evidence="8">
    <location>
        <begin position="34"/>
        <end position="1033"/>
    </location>
</feature>
<dbReference type="InterPro" id="IPR036942">
    <property type="entry name" value="Beta-barrel_TonB_sf"/>
</dbReference>
<dbReference type="Proteomes" id="UP000095713">
    <property type="component" value="Unassembled WGS sequence"/>
</dbReference>
<proteinExistence type="inferred from homology"/>
<evidence type="ECO:0000256" key="4">
    <source>
        <dbReference type="ARBA" id="ARBA00022692"/>
    </source>
</evidence>
<evidence type="ECO:0000313" key="10">
    <source>
        <dbReference type="EMBL" id="OEK07662.1"/>
    </source>
</evidence>
<keyword evidence="3 7" id="KW-1134">Transmembrane beta strand</keyword>
<name>A0A1E5T8F1_9FLAO</name>
<dbReference type="InterPro" id="IPR023996">
    <property type="entry name" value="TonB-dep_OMP_SusC/RagA"/>
</dbReference>
<evidence type="ECO:0000256" key="7">
    <source>
        <dbReference type="PROSITE-ProRule" id="PRU01360"/>
    </source>
</evidence>
<dbReference type="InterPro" id="IPR037066">
    <property type="entry name" value="Plug_dom_sf"/>
</dbReference>
<dbReference type="NCBIfam" id="TIGR04056">
    <property type="entry name" value="OMP_RagA_SusC"/>
    <property type="match status" value="1"/>
</dbReference>
<keyword evidence="8" id="KW-0732">Signal</keyword>
<dbReference type="AlphaFoldDB" id="A0A1E5T8F1"/>
<evidence type="ECO:0000256" key="8">
    <source>
        <dbReference type="SAM" id="SignalP"/>
    </source>
</evidence>
<evidence type="ECO:0000259" key="9">
    <source>
        <dbReference type="Pfam" id="PF07715"/>
    </source>
</evidence>
<evidence type="ECO:0000313" key="11">
    <source>
        <dbReference type="Proteomes" id="UP000095713"/>
    </source>
</evidence>
<keyword evidence="11" id="KW-1185">Reference proteome</keyword>
<dbReference type="InterPro" id="IPR023997">
    <property type="entry name" value="TonB-dep_OMP_SusC/RagA_CS"/>
</dbReference>
<accession>A0A1E5T8F1</accession>
<organism evidence="10 11">
    <name type="scientific">Flavivirga aquatica</name>
    <dbReference type="NCBI Taxonomy" id="1849968"/>
    <lineage>
        <taxon>Bacteria</taxon>
        <taxon>Pseudomonadati</taxon>
        <taxon>Bacteroidota</taxon>
        <taxon>Flavobacteriia</taxon>
        <taxon>Flavobacteriales</taxon>
        <taxon>Flavobacteriaceae</taxon>
        <taxon>Flavivirga</taxon>
    </lineage>
</organism>
<evidence type="ECO:0000256" key="3">
    <source>
        <dbReference type="ARBA" id="ARBA00022452"/>
    </source>
</evidence>
<comment type="subcellular location">
    <subcellularLocation>
        <location evidence="1 7">Cell outer membrane</location>
        <topology evidence="1 7">Multi-pass membrane protein</topology>
    </subcellularLocation>
</comment>
<dbReference type="GO" id="GO:0009279">
    <property type="term" value="C:cell outer membrane"/>
    <property type="evidence" value="ECO:0007669"/>
    <property type="project" value="UniProtKB-SubCell"/>
</dbReference>
<dbReference type="Pfam" id="PF07715">
    <property type="entry name" value="Plug"/>
    <property type="match status" value="1"/>
</dbReference>
<dbReference type="Pfam" id="PF13715">
    <property type="entry name" value="CarbopepD_reg_2"/>
    <property type="match status" value="1"/>
</dbReference>
<protein>
    <recommendedName>
        <fullName evidence="9">TonB-dependent receptor plug domain-containing protein</fullName>
    </recommendedName>
</protein>
<comment type="similarity">
    <text evidence="7">Belongs to the TonB-dependent receptor family.</text>
</comment>
<feature type="domain" description="TonB-dependent receptor plug" evidence="9">
    <location>
        <begin position="125"/>
        <end position="232"/>
    </location>
</feature>
<evidence type="ECO:0000256" key="2">
    <source>
        <dbReference type="ARBA" id="ARBA00022448"/>
    </source>
</evidence>